<proteinExistence type="predicted"/>
<evidence type="ECO:0000313" key="3">
    <source>
        <dbReference type="Proteomes" id="UP000199695"/>
    </source>
</evidence>
<dbReference type="Proteomes" id="UP000199695">
    <property type="component" value="Unassembled WGS sequence"/>
</dbReference>
<keyword evidence="3" id="KW-1185">Reference proteome</keyword>
<evidence type="ECO:0000256" key="1">
    <source>
        <dbReference type="SAM" id="Phobius"/>
    </source>
</evidence>
<feature type="transmembrane region" description="Helical" evidence="1">
    <location>
        <begin position="52"/>
        <end position="70"/>
    </location>
</feature>
<dbReference type="NCBIfam" id="NF033218">
    <property type="entry name" value="anchor_AmaP"/>
    <property type="match status" value="1"/>
</dbReference>
<dbReference type="RefSeq" id="WP_089967991.1">
    <property type="nucleotide sequence ID" value="NZ_FOCQ01000007.1"/>
</dbReference>
<accession>A0A1H8EV19</accession>
<sequence length="187" mass="20472">MGLLDRLLLFLFSIGFAALAVVGFLAGLEILIGPREVISGIREFYQDPGLRWAVAGVSLFALVISVRLLAVGLMKKRALDPGVDRETEIGHIRISLKTIESLAVRAARKVRGIRDLTARVRHNGDHSSVGIGMKIIVDGERPIQELSEQLQLTVKEQVEKIAGVGVDQVSVYVAQTIQPDKSRVRVE</sequence>
<dbReference type="STRING" id="1173111.SAMN05444955_107154"/>
<keyword evidence="1" id="KW-0812">Transmembrane</keyword>
<organism evidence="2 3">
    <name type="scientific">Lihuaxuella thermophila</name>
    <dbReference type="NCBI Taxonomy" id="1173111"/>
    <lineage>
        <taxon>Bacteria</taxon>
        <taxon>Bacillati</taxon>
        <taxon>Bacillota</taxon>
        <taxon>Bacilli</taxon>
        <taxon>Bacillales</taxon>
        <taxon>Thermoactinomycetaceae</taxon>
        <taxon>Lihuaxuella</taxon>
    </lineage>
</organism>
<name>A0A1H8EV19_9BACL</name>
<dbReference type="OrthoDB" id="1716040at2"/>
<dbReference type="EMBL" id="FOCQ01000007">
    <property type="protein sequence ID" value="SEN22588.1"/>
    <property type="molecule type" value="Genomic_DNA"/>
</dbReference>
<dbReference type="AlphaFoldDB" id="A0A1H8EV19"/>
<gene>
    <name evidence="2" type="ORF">SAMN05444955_107154</name>
</gene>
<keyword evidence="1" id="KW-0472">Membrane</keyword>
<keyword evidence="1" id="KW-1133">Transmembrane helix</keyword>
<evidence type="ECO:0000313" key="2">
    <source>
        <dbReference type="EMBL" id="SEN22588.1"/>
    </source>
</evidence>
<feature type="transmembrane region" description="Helical" evidence="1">
    <location>
        <begin position="7"/>
        <end position="32"/>
    </location>
</feature>
<protein>
    <submittedName>
        <fullName evidence="2">Uncharacterized conserved protein YloU, alkaline shock protein (Asp23) family</fullName>
    </submittedName>
</protein>
<reference evidence="2 3" key="1">
    <citation type="submission" date="2016-10" db="EMBL/GenBank/DDBJ databases">
        <authorList>
            <person name="de Groot N.N."/>
        </authorList>
    </citation>
    <scope>NUCLEOTIDE SEQUENCE [LARGE SCALE GENOMIC DNA]</scope>
    <source>
        <strain evidence="2 3">DSM 46701</strain>
    </source>
</reference>